<feature type="region of interest" description="Disordered" evidence="1">
    <location>
        <begin position="1"/>
        <end position="38"/>
    </location>
</feature>
<sequence length="502" mass="52097">MADASTTADLAATAADTAAAEADATRRRDADAAAALQSKRDAATAATAARRRLEEDVARHERALADARRRLREAATAEDVDAATDADADGTGVDATGVAALHAQALAILNVRALVPITLDLATASFSKWRRLLLLALGKYALADHVLCDATFPDVPHRVRMDLHVLSWVYGTISPELFEIITTANPSARAARLAPEERFVGNRETRVLLVDTEFRTLSRGTLSTLADTLVELGEPISDRLLVINVLRGLADRFAHLRPYIKRRRPPPSFAEVRSELQLEELSLGAPSASAPSIAAVPPAPTALAAGPPPSAPSSGGNRRRRKGKSGGGSTDGTAAPGAAPTGGGTWPSFFNPWTGTIQMWPGPRPPTAPTPRPQALLGGPVAPSAPTGGAAPPVYPAPAAPWPLAWPSPSGVSGPLWGGTPSPAPWAGSSPWAASPQAVPWASGGPVQAVPAGWDQQALAGAFNTMTLTPPPTGEWYMDSGATAHMASTSGPQDPARDPQVQ</sequence>
<feature type="region of interest" description="Disordered" evidence="1">
    <location>
        <begin position="464"/>
        <end position="502"/>
    </location>
</feature>
<evidence type="ECO:0000313" key="2">
    <source>
        <dbReference type="EMBL" id="WVZ58081.1"/>
    </source>
</evidence>
<dbReference type="PANTHER" id="PTHR47481">
    <property type="match status" value="1"/>
</dbReference>
<feature type="region of interest" description="Disordered" evidence="1">
    <location>
        <begin position="288"/>
        <end position="388"/>
    </location>
</feature>
<name>A0AAQ3SNW3_PASNO</name>
<dbReference type="PANTHER" id="PTHR47481:SF41">
    <property type="entry name" value="COPIA-LIKE POLYPROTEIN_RETROTRANSPOSON"/>
    <property type="match status" value="1"/>
</dbReference>
<dbReference type="Proteomes" id="UP001341281">
    <property type="component" value="Chromosome 02"/>
</dbReference>
<reference evidence="2 3" key="1">
    <citation type="submission" date="2024-02" db="EMBL/GenBank/DDBJ databases">
        <title>High-quality chromosome-scale genome assembly of Pensacola bahiagrass (Paspalum notatum Flugge var. saurae).</title>
        <authorList>
            <person name="Vega J.M."/>
            <person name="Podio M."/>
            <person name="Orjuela J."/>
            <person name="Siena L.A."/>
            <person name="Pessino S.C."/>
            <person name="Combes M.C."/>
            <person name="Mariac C."/>
            <person name="Albertini E."/>
            <person name="Pupilli F."/>
            <person name="Ortiz J.P.A."/>
            <person name="Leblanc O."/>
        </authorList>
    </citation>
    <scope>NUCLEOTIDE SEQUENCE [LARGE SCALE GENOMIC DNA]</scope>
    <source>
        <strain evidence="2">R1</strain>
        <tissue evidence="2">Leaf</tissue>
    </source>
</reference>
<evidence type="ECO:0000313" key="3">
    <source>
        <dbReference type="Proteomes" id="UP001341281"/>
    </source>
</evidence>
<dbReference type="EMBL" id="CP144746">
    <property type="protein sequence ID" value="WVZ58081.1"/>
    <property type="molecule type" value="Genomic_DNA"/>
</dbReference>
<feature type="compositionally biased region" description="Low complexity" evidence="1">
    <location>
        <begin position="1"/>
        <end position="22"/>
    </location>
</feature>
<keyword evidence="3" id="KW-1185">Reference proteome</keyword>
<accession>A0AAQ3SNW3</accession>
<dbReference type="AlphaFoldDB" id="A0AAQ3SNW3"/>
<feature type="compositionally biased region" description="Low complexity" evidence="1">
    <location>
        <begin position="378"/>
        <end position="388"/>
    </location>
</feature>
<protein>
    <submittedName>
        <fullName evidence="2">Uncharacterized protein</fullName>
    </submittedName>
</protein>
<evidence type="ECO:0000256" key="1">
    <source>
        <dbReference type="SAM" id="MobiDB-lite"/>
    </source>
</evidence>
<proteinExistence type="predicted"/>
<gene>
    <name evidence="2" type="ORF">U9M48_008389</name>
</gene>
<feature type="compositionally biased region" description="Low complexity" evidence="1">
    <location>
        <begin position="288"/>
        <end position="305"/>
    </location>
</feature>
<feature type="compositionally biased region" description="Pro residues" evidence="1">
    <location>
        <begin position="362"/>
        <end position="372"/>
    </location>
</feature>
<organism evidence="2 3">
    <name type="scientific">Paspalum notatum var. saurae</name>
    <dbReference type="NCBI Taxonomy" id="547442"/>
    <lineage>
        <taxon>Eukaryota</taxon>
        <taxon>Viridiplantae</taxon>
        <taxon>Streptophyta</taxon>
        <taxon>Embryophyta</taxon>
        <taxon>Tracheophyta</taxon>
        <taxon>Spermatophyta</taxon>
        <taxon>Magnoliopsida</taxon>
        <taxon>Liliopsida</taxon>
        <taxon>Poales</taxon>
        <taxon>Poaceae</taxon>
        <taxon>PACMAD clade</taxon>
        <taxon>Panicoideae</taxon>
        <taxon>Andropogonodae</taxon>
        <taxon>Paspaleae</taxon>
        <taxon>Paspalinae</taxon>
        <taxon>Paspalum</taxon>
    </lineage>
</organism>